<gene>
    <name evidence="2" type="ORF">PGTG_15616</name>
</gene>
<keyword evidence="1" id="KW-0812">Transmembrane</keyword>
<feature type="transmembrane region" description="Helical" evidence="1">
    <location>
        <begin position="110"/>
        <end position="128"/>
    </location>
</feature>
<dbReference type="InParanoid" id="E3KZC8"/>
<sequence>MGRTAPARNAICLFTDGAVPFKNVTRPNLPNWVLHSGPHFSEASEQVTVIRHKLNPVKLRALVVGMVRYFPEAKFKSATKTKKTTRKTCKLNTLNVQFVRRTLVRQPANGMVASINFTLIVLMVGVMVEIKNIQHAQVAEQLIQYCLKDTRKDKHYVNKEYKLSIDLGAVVKEDPVQLPNVPIAAQGPCSYVLANMGISFVVKDVLTSGPDEGKGIPQQGWNDP</sequence>
<dbReference type="AlphaFoldDB" id="E3KZC8"/>
<reference evidence="3" key="2">
    <citation type="journal article" date="2011" name="Proc. Natl. Acad. Sci. U.S.A.">
        <title>Obligate biotrophy features unraveled by the genomic analysis of rust fungi.</title>
        <authorList>
            <person name="Duplessis S."/>
            <person name="Cuomo C.A."/>
            <person name="Lin Y.-C."/>
            <person name="Aerts A."/>
            <person name="Tisserant E."/>
            <person name="Veneault-Fourrey C."/>
            <person name="Joly D.L."/>
            <person name="Hacquard S."/>
            <person name="Amselem J."/>
            <person name="Cantarel B.L."/>
            <person name="Chiu R."/>
            <person name="Coutinho P.M."/>
            <person name="Feau N."/>
            <person name="Field M."/>
            <person name="Frey P."/>
            <person name="Gelhaye E."/>
            <person name="Goldberg J."/>
            <person name="Grabherr M.G."/>
            <person name="Kodira C.D."/>
            <person name="Kohler A."/>
            <person name="Kuees U."/>
            <person name="Lindquist E.A."/>
            <person name="Lucas S.M."/>
            <person name="Mago R."/>
            <person name="Mauceli E."/>
            <person name="Morin E."/>
            <person name="Murat C."/>
            <person name="Pangilinan J.L."/>
            <person name="Park R."/>
            <person name="Pearson M."/>
            <person name="Quesneville H."/>
            <person name="Rouhier N."/>
            <person name="Sakthikumar S."/>
            <person name="Salamov A.A."/>
            <person name="Schmutz J."/>
            <person name="Selles B."/>
            <person name="Shapiro H."/>
            <person name="Tanguay P."/>
            <person name="Tuskan G.A."/>
            <person name="Henrissat B."/>
            <person name="Van de Peer Y."/>
            <person name="Rouze P."/>
            <person name="Ellis J.G."/>
            <person name="Dodds P.N."/>
            <person name="Schein J.E."/>
            <person name="Zhong S."/>
            <person name="Hamelin R.C."/>
            <person name="Grigoriev I.V."/>
            <person name="Szabo L.J."/>
            <person name="Martin F."/>
        </authorList>
    </citation>
    <scope>NUCLEOTIDE SEQUENCE [LARGE SCALE GENOMIC DNA]</scope>
    <source>
        <strain evidence="3">CRL 75-36-700-3 / race SCCL</strain>
    </source>
</reference>
<reference key="1">
    <citation type="submission" date="2007-01" db="EMBL/GenBank/DDBJ databases">
        <title>The Genome Sequence of Puccinia graminis f. sp. tritici Strain CRL 75-36-700-3.</title>
        <authorList>
            <consortium name="The Broad Institute Genome Sequencing Platform"/>
            <person name="Birren B."/>
            <person name="Lander E."/>
            <person name="Galagan J."/>
            <person name="Nusbaum C."/>
            <person name="Devon K."/>
            <person name="Cuomo C."/>
            <person name="Jaffe D."/>
            <person name="Butler J."/>
            <person name="Alvarez P."/>
            <person name="Gnerre S."/>
            <person name="Grabherr M."/>
            <person name="Mauceli E."/>
            <person name="Brockman W."/>
            <person name="Young S."/>
            <person name="LaButti K."/>
            <person name="Sykes S."/>
            <person name="DeCaprio D."/>
            <person name="Crawford M."/>
            <person name="Koehrsen M."/>
            <person name="Engels R."/>
            <person name="Montgomery P."/>
            <person name="Pearson M."/>
            <person name="Howarth C."/>
            <person name="Larson L."/>
            <person name="White J."/>
            <person name="Zeng Q."/>
            <person name="Kodira C."/>
            <person name="Yandava C."/>
            <person name="Alvarado L."/>
            <person name="O'Leary S."/>
            <person name="Szabo L."/>
            <person name="Dean R."/>
            <person name="Schein J."/>
        </authorList>
    </citation>
    <scope>NUCLEOTIDE SEQUENCE</scope>
    <source>
        <strain>CRL 75-36-700-3</strain>
    </source>
</reference>
<dbReference type="KEGG" id="pgr:PGTG_15616"/>
<evidence type="ECO:0000313" key="2">
    <source>
        <dbReference type="EMBL" id="EFP89653.2"/>
    </source>
</evidence>
<dbReference type="HOGENOM" id="CLU_1235562_0_0_1"/>
<dbReference type="RefSeq" id="XP_003334072.2">
    <property type="nucleotide sequence ID" value="XM_003334024.2"/>
</dbReference>
<dbReference type="GeneID" id="10547707"/>
<protein>
    <submittedName>
        <fullName evidence="2">Uncharacterized protein</fullName>
    </submittedName>
</protein>
<dbReference type="VEuPathDB" id="FungiDB:PGTG_15616"/>
<dbReference type="EMBL" id="DS178324">
    <property type="protein sequence ID" value="EFP89653.2"/>
    <property type="molecule type" value="Genomic_DNA"/>
</dbReference>
<evidence type="ECO:0000313" key="3">
    <source>
        <dbReference type="Proteomes" id="UP000008783"/>
    </source>
</evidence>
<dbReference type="Proteomes" id="UP000008783">
    <property type="component" value="Unassembled WGS sequence"/>
</dbReference>
<accession>E3KZC8</accession>
<dbReference type="OrthoDB" id="2511380at2759"/>
<proteinExistence type="predicted"/>
<keyword evidence="1" id="KW-1133">Transmembrane helix</keyword>
<keyword evidence="3" id="KW-1185">Reference proteome</keyword>
<keyword evidence="1" id="KW-0472">Membrane</keyword>
<organism evidence="2 3">
    <name type="scientific">Puccinia graminis f. sp. tritici (strain CRL 75-36-700-3 / race SCCL)</name>
    <name type="common">Black stem rust fungus</name>
    <dbReference type="NCBI Taxonomy" id="418459"/>
    <lineage>
        <taxon>Eukaryota</taxon>
        <taxon>Fungi</taxon>
        <taxon>Dikarya</taxon>
        <taxon>Basidiomycota</taxon>
        <taxon>Pucciniomycotina</taxon>
        <taxon>Pucciniomycetes</taxon>
        <taxon>Pucciniales</taxon>
        <taxon>Pucciniaceae</taxon>
        <taxon>Puccinia</taxon>
    </lineage>
</organism>
<name>E3KZC8_PUCGT</name>
<evidence type="ECO:0000256" key="1">
    <source>
        <dbReference type="SAM" id="Phobius"/>
    </source>
</evidence>